<comment type="caution">
    <text evidence="3">The sequence shown here is derived from an EMBL/GenBank/DDBJ whole genome shotgun (WGS) entry which is preliminary data.</text>
</comment>
<dbReference type="SUPFAM" id="SSF46785">
    <property type="entry name" value="Winged helix' DNA-binding domain"/>
    <property type="match status" value="1"/>
</dbReference>
<dbReference type="InterPro" id="IPR047113">
    <property type="entry name" value="PA2G4/ARX1"/>
</dbReference>
<dbReference type="PANTHER" id="PTHR10804">
    <property type="entry name" value="PROTEASE FAMILY M24 METHIONYL AMINOPEPTIDASE, AMINOPEPTIDASE P"/>
    <property type="match status" value="1"/>
</dbReference>
<evidence type="ECO:0000256" key="1">
    <source>
        <dbReference type="ARBA" id="ARBA00007319"/>
    </source>
</evidence>
<dbReference type="SUPFAM" id="SSF55920">
    <property type="entry name" value="Creatinase/aminopeptidase"/>
    <property type="match status" value="1"/>
</dbReference>
<gene>
    <name evidence="3" type="ORF">CcCBS67573_g07975</name>
</gene>
<evidence type="ECO:0000259" key="2">
    <source>
        <dbReference type="Pfam" id="PF00557"/>
    </source>
</evidence>
<dbReference type="InterPro" id="IPR036005">
    <property type="entry name" value="Creatinase/aminopeptidase-like"/>
</dbReference>
<dbReference type="PANTHER" id="PTHR10804:SF11">
    <property type="entry name" value="PROLIFERATION-ASSOCIATED PROTEIN 2G4"/>
    <property type="match status" value="1"/>
</dbReference>
<sequence length="397" mass="42304">MSQLARQLKMVDTMPDAEDTWNNLGDSTVMQKYQAAAAFTNEALRLVLSSCKAGAMVSQLCKIGDDHILLQVSKVFVKGNVEKGIAFPTCISVNNIVCNYSPLEADSSVLKVGDIVKVELGAHVDGYAVTAGHTIVLTENPMEPVTGRAADVICAAYMAAEAAVRLVKVGAESSEVSRAVNSIAQSFGVSPVEGTSSHLMKRFLLEADQAIPNSFNPETNDFTFGENEVISLNIVLSTGTGLSAQESSSHPTTLLQRDVNAAQGFKLKSSRAAFNAVTRTFGVFPFSARALVDMDTAFRLGLPELIKSGVLVQRPVFTVEEEIEQGQDIIVAQFKVTVALLPGGQGTIRLSAPLNAPYVHSTRNVDPDFEKLLKQDVKVAKAKAPLTSAGANGMDLS</sequence>
<protein>
    <recommendedName>
        <fullName evidence="2">Peptidase M24 domain-containing protein</fullName>
    </recommendedName>
</protein>
<evidence type="ECO:0000313" key="4">
    <source>
        <dbReference type="Proteomes" id="UP000320333"/>
    </source>
</evidence>
<dbReference type="Gene3D" id="3.90.230.10">
    <property type="entry name" value="Creatinase/methionine aminopeptidase superfamily"/>
    <property type="match status" value="1"/>
</dbReference>
<dbReference type="Proteomes" id="UP000320333">
    <property type="component" value="Unassembled WGS sequence"/>
</dbReference>
<dbReference type="InterPro" id="IPR036390">
    <property type="entry name" value="WH_DNA-bd_sf"/>
</dbReference>
<dbReference type="AlphaFoldDB" id="A0A507EPW7"/>
<organism evidence="3 4">
    <name type="scientific">Chytriomyces confervae</name>
    <dbReference type="NCBI Taxonomy" id="246404"/>
    <lineage>
        <taxon>Eukaryota</taxon>
        <taxon>Fungi</taxon>
        <taxon>Fungi incertae sedis</taxon>
        <taxon>Chytridiomycota</taxon>
        <taxon>Chytridiomycota incertae sedis</taxon>
        <taxon>Chytridiomycetes</taxon>
        <taxon>Chytridiales</taxon>
        <taxon>Chytriomycetaceae</taxon>
        <taxon>Chytriomyces</taxon>
    </lineage>
</organism>
<feature type="domain" description="Peptidase M24" evidence="2">
    <location>
        <begin position="32"/>
        <end position="234"/>
    </location>
</feature>
<dbReference type="InterPro" id="IPR000994">
    <property type="entry name" value="Pept_M24"/>
</dbReference>
<dbReference type="Pfam" id="PF00557">
    <property type="entry name" value="Peptidase_M24"/>
    <property type="match status" value="1"/>
</dbReference>
<comment type="similarity">
    <text evidence="1">Belongs to the peptidase M24 family.</text>
</comment>
<dbReference type="STRING" id="246404.A0A507EPW7"/>
<dbReference type="InterPro" id="IPR036388">
    <property type="entry name" value="WH-like_DNA-bd_sf"/>
</dbReference>
<dbReference type="OrthoDB" id="5876363at2759"/>
<reference evidence="3 4" key="1">
    <citation type="journal article" date="2019" name="Sci. Rep.">
        <title>Comparative genomics of chytrid fungi reveal insights into the obligate biotrophic and pathogenic lifestyle of Synchytrium endobioticum.</title>
        <authorList>
            <person name="van de Vossenberg B.T.L.H."/>
            <person name="Warris S."/>
            <person name="Nguyen H.D.T."/>
            <person name="van Gent-Pelzer M.P.E."/>
            <person name="Joly D.L."/>
            <person name="van de Geest H.C."/>
            <person name="Bonants P.J.M."/>
            <person name="Smith D.S."/>
            <person name="Levesque C.A."/>
            <person name="van der Lee T.A.J."/>
        </authorList>
    </citation>
    <scope>NUCLEOTIDE SEQUENCE [LARGE SCALE GENOMIC DNA]</scope>
    <source>
        <strain evidence="3 4">CBS 675.73</strain>
    </source>
</reference>
<dbReference type="Gene3D" id="1.10.10.10">
    <property type="entry name" value="Winged helix-like DNA-binding domain superfamily/Winged helix DNA-binding domain"/>
    <property type="match status" value="1"/>
</dbReference>
<accession>A0A507EPW7</accession>
<dbReference type="EMBL" id="QEAP01000464">
    <property type="protein sequence ID" value="TPX65914.1"/>
    <property type="molecule type" value="Genomic_DNA"/>
</dbReference>
<keyword evidence="4" id="KW-1185">Reference proteome</keyword>
<proteinExistence type="inferred from homology"/>
<evidence type="ECO:0000313" key="3">
    <source>
        <dbReference type="EMBL" id="TPX65914.1"/>
    </source>
</evidence>
<dbReference type="CDD" id="cd01089">
    <property type="entry name" value="PA2G4-like"/>
    <property type="match status" value="1"/>
</dbReference>
<name>A0A507EPW7_9FUNG</name>